<keyword evidence="3" id="KW-1185">Reference proteome</keyword>
<protein>
    <recommendedName>
        <fullName evidence="4">PEP-CTERM protein-sorting domain-containing protein</fullName>
    </recommendedName>
</protein>
<dbReference type="AlphaFoldDB" id="A0A1E3GQ42"/>
<organism evidence="2 3">
    <name type="scientific">Methylophaga muralis</name>
    <dbReference type="NCBI Taxonomy" id="291169"/>
    <lineage>
        <taxon>Bacteria</taxon>
        <taxon>Pseudomonadati</taxon>
        <taxon>Pseudomonadota</taxon>
        <taxon>Gammaproteobacteria</taxon>
        <taxon>Thiotrichales</taxon>
        <taxon>Piscirickettsiaceae</taxon>
        <taxon>Methylophaga</taxon>
    </lineage>
</organism>
<keyword evidence="1" id="KW-0732">Signal</keyword>
<dbReference type="EMBL" id="MCRI01000027">
    <property type="protein sequence ID" value="ODN66137.1"/>
    <property type="molecule type" value="Genomic_DNA"/>
</dbReference>
<feature type="signal peptide" evidence="1">
    <location>
        <begin position="1"/>
        <end position="21"/>
    </location>
</feature>
<dbReference type="RefSeq" id="WP_141696799.1">
    <property type="nucleotide sequence ID" value="NZ_MCRI01000027.1"/>
</dbReference>
<evidence type="ECO:0008006" key="4">
    <source>
        <dbReference type="Google" id="ProtNLM"/>
    </source>
</evidence>
<accession>A0A1E3GQ42</accession>
<dbReference type="Proteomes" id="UP000094379">
    <property type="component" value="Unassembled WGS sequence"/>
</dbReference>
<gene>
    <name evidence="2" type="ORF">A9E74_02156</name>
</gene>
<evidence type="ECO:0000256" key="1">
    <source>
        <dbReference type="SAM" id="SignalP"/>
    </source>
</evidence>
<dbReference type="PATRIC" id="fig|291169.3.peg.2168"/>
<sequence length="210" mass="23198">MKAIFYVFTLFISFGISAASAASLYFSPYGLGEDAHPFNPAGSYCTGYKCGYYQMGSFTMLEPAESLPADTNDYFYFETGMIEETSGLEFFEAVFRGYAAGERFKVLQDIDFTVSWGTQNILSGSFLFDGEFTNIAEYPSGSFDVSMNAGDIFHTGIYGTSSARDAYVFFEFNVIPEPVEISEVPLPASLFLFAPALLGFMGLRRKTKLS</sequence>
<reference evidence="2 3" key="1">
    <citation type="submission" date="2016-07" db="EMBL/GenBank/DDBJ databases">
        <title>Draft Genome Sequence of Methylophaga muralis Bur 1.</title>
        <authorList>
            <person name="Vasilenko O.V."/>
            <person name="Doronina N.V."/>
            <person name="Shmareva M.N."/>
            <person name="Tarlachkov S.V."/>
            <person name="Mustakhimov I."/>
            <person name="Trotsenko Y.A."/>
        </authorList>
    </citation>
    <scope>NUCLEOTIDE SEQUENCE [LARGE SCALE GENOMIC DNA]</scope>
    <source>
        <strain evidence="2 3">Bur 1</strain>
    </source>
</reference>
<comment type="caution">
    <text evidence="2">The sequence shown here is derived from an EMBL/GenBank/DDBJ whole genome shotgun (WGS) entry which is preliminary data.</text>
</comment>
<feature type="chain" id="PRO_5009128549" description="PEP-CTERM protein-sorting domain-containing protein" evidence="1">
    <location>
        <begin position="22"/>
        <end position="210"/>
    </location>
</feature>
<proteinExistence type="predicted"/>
<evidence type="ECO:0000313" key="3">
    <source>
        <dbReference type="Proteomes" id="UP000094379"/>
    </source>
</evidence>
<name>A0A1E3GQ42_9GAMM</name>
<evidence type="ECO:0000313" key="2">
    <source>
        <dbReference type="EMBL" id="ODN66137.1"/>
    </source>
</evidence>